<dbReference type="EMBL" id="FWXZ01000007">
    <property type="protein sequence ID" value="SMC83082.1"/>
    <property type="molecule type" value="Genomic_DNA"/>
</dbReference>
<sequence>MWVDLHIHSCLSPCADDDMTPANICGMAHIKGLDAIAVTDHNTARNLPFVKEAADYYGLILLPGMEITTKEEVHLLGYFRDVDTAVEVGEIFSSHLPAMKNKPDYFGNQLVMNTDDEVVDVEERLLIGATDLDLAECTKIIRDHGGAAVPAHINRGHGLLVNLGLFPEEPVFPVVEVRPELPVNEKLIVGKRRLWSSDAHHLGDILEAVSELDTDRFSLGGLFEFIEGRNQANA</sequence>
<evidence type="ECO:0000313" key="1">
    <source>
        <dbReference type="EMBL" id="SMC83082.1"/>
    </source>
</evidence>
<proteinExistence type="predicted"/>
<keyword evidence="2" id="KW-1185">Reference proteome</keyword>
<comment type="caution">
    <text evidence="1">The sequence shown here is derived from an EMBL/GenBank/DDBJ whole genome shotgun (WGS) entry which is preliminary data.</text>
</comment>
<reference evidence="1" key="1">
    <citation type="submission" date="2017-04" db="EMBL/GenBank/DDBJ databases">
        <authorList>
            <person name="Varghese N."/>
            <person name="Submissions S."/>
        </authorList>
    </citation>
    <scope>NUCLEOTIDE SEQUENCE</scope>
    <source>
        <strain evidence="1">WTE2008</strain>
    </source>
</reference>
<dbReference type="Proteomes" id="UP000192328">
    <property type="component" value="Unassembled WGS sequence"/>
</dbReference>
<evidence type="ECO:0000313" key="2">
    <source>
        <dbReference type="Proteomes" id="UP000192328"/>
    </source>
</evidence>
<accession>A0AC61PPE6</accession>
<name>A0AC61PPE6_9FIRM</name>
<organism evidence="1 2">
    <name type="scientific">Aristaeella lactis</name>
    <dbReference type="NCBI Taxonomy" id="3046383"/>
    <lineage>
        <taxon>Bacteria</taxon>
        <taxon>Bacillati</taxon>
        <taxon>Bacillota</taxon>
        <taxon>Clostridia</taxon>
        <taxon>Eubacteriales</taxon>
        <taxon>Aristaeellaceae</taxon>
        <taxon>Aristaeella</taxon>
    </lineage>
</organism>
<protein>
    <submittedName>
        <fullName evidence="1">Uncharacterized protein</fullName>
    </submittedName>
</protein>
<gene>
    <name evidence="1" type="ORF">SAMN06297397_2777</name>
</gene>